<evidence type="ECO:0000256" key="1">
    <source>
        <dbReference type="PROSITE-ProRule" id="PRU00175"/>
    </source>
</evidence>
<name>A0A833S447_PHYIN</name>
<accession>A0A833S447</accession>
<keyword evidence="1" id="KW-0862">Zinc</keyword>
<proteinExistence type="predicted"/>
<dbReference type="InterPro" id="IPR001683">
    <property type="entry name" value="PX_dom"/>
</dbReference>
<keyword evidence="5" id="KW-1185">Reference proteome</keyword>
<dbReference type="SUPFAM" id="SSF64268">
    <property type="entry name" value="PX domain"/>
    <property type="match status" value="1"/>
</dbReference>
<feature type="domain" description="PX" evidence="3">
    <location>
        <begin position="19"/>
        <end position="174"/>
    </location>
</feature>
<dbReference type="PROSITE" id="PS50195">
    <property type="entry name" value="PX"/>
    <property type="match status" value="1"/>
</dbReference>
<dbReference type="PANTHER" id="PTHR22765:SF411">
    <property type="entry name" value="OS02G0248440 PROTEIN"/>
    <property type="match status" value="1"/>
</dbReference>
<dbReference type="SMART" id="SM00184">
    <property type="entry name" value="RING"/>
    <property type="match status" value="1"/>
</dbReference>
<dbReference type="SUPFAM" id="SSF57850">
    <property type="entry name" value="RING/U-box"/>
    <property type="match status" value="1"/>
</dbReference>
<dbReference type="InterPro" id="IPR001841">
    <property type="entry name" value="Znf_RING"/>
</dbReference>
<dbReference type="AlphaFoldDB" id="A0A833S447"/>
<feature type="domain" description="RING-type" evidence="2">
    <location>
        <begin position="212"/>
        <end position="257"/>
    </location>
</feature>
<dbReference type="Gene3D" id="3.30.1520.10">
    <property type="entry name" value="Phox-like domain"/>
    <property type="match status" value="1"/>
</dbReference>
<evidence type="ECO:0000313" key="5">
    <source>
        <dbReference type="Proteomes" id="UP000602510"/>
    </source>
</evidence>
<gene>
    <name evidence="4" type="ORF">GN244_ATG07765</name>
</gene>
<keyword evidence="1" id="KW-0479">Metal-binding</keyword>
<dbReference type="EMBL" id="WSZM01000153">
    <property type="protein sequence ID" value="KAF4040107.1"/>
    <property type="molecule type" value="Genomic_DNA"/>
</dbReference>
<dbReference type="GO" id="GO:0035091">
    <property type="term" value="F:phosphatidylinositol binding"/>
    <property type="evidence" value="ECO:0007669"/>
    <property type="project" value="InterPro"/>
</dbReference>
<dbReference type="GO" id="GO:0061630">
    <property type="term" value="F:ubiquitin protein ligase activity"/>
    <property type="evidence" value="ECO:0007669"/>
    <property type="project" value="TreeGrafter"/>
</dbReference>
<dbReference type="Pfam" id="PF00787">
    <property type="entry name" value="PX"/>
    <property type="match status" value="1"/>
</dbReference>
<dbReference type="GO" id="GO:0006511">
    <property type="term" value="P:ubiquitin-dependent protein catabolic process"/>
    <property type="evidence" value="ECO:0007669"/>
    <property type="project" value="TreeGrafter"/>
</dbReference>
<keyword evidence="1" id="KW-0863">Zinc-finger</keyword>
<organism evidence="4 5">
    <name type="scientific">Phytophthora infestans</name>
    <name type="common">Potato late blight agent</name>
    <name type="synonym">Botrytis infestans</name>
    <dbReference type="NCBI Taxonomy" id="4787"/>
    <lineage>
        <taxon>Eukaryota</taxon>
        <taxon>Sar</taxon>
        <taxon>Stramenopiles</taxon>
        <taxon>Oomycota</taxon>
        <taxon>Peronosporomycetes</taxon>
        <taxon>Peronosporales</taxon>
        <taxon>Peronosporaceae</taxon>
        <taxon>Phytophthora</taxon>
    </lineage>
</organism>
<dbReference type="PANTHER" id="PTHR22765">
    <property type="entry name" value="RING FINGER AND PROTEASE ASSOCIATED DOMAIN-CONTAINING"/>
    <property type="match status" value="1"/>
</dbReference>
<dbReference type="PROSITE" id="PS50089">
    <property type="entry name" value="ZF_RING_2"/>
    <property type="match status" value="1"/>
</dbReference>
<reference evidence="4" key="1">
    <citation type="submission" date="2020-04" db="EMBL/GenBank/DDBJ databases">
        <title>Hybrid Assembly of Korean Phytophthora infestans isolates.</title>
        <authorList>
            <person name="Prokchorchik M."/>
            <person name="Lee Y."/>
            <person name="Seo J."/>
            <person name="Cho J.-H."/>
            <person name="Park Y.-E."/>
            <person name="Jang D.-C."/>
            <person name="Im J.-S."/>
            <person name="Choi J.-G."/>
            <person name="Park H.-J."/>
            <person name="Lee G.-B."/>
            <person name="Lee Y.-G."/>
            <person name="Hong S.-Y."/>
            <person name="Cho K."/>
            <person name="Sohn K.H."/>
        </authorList>
    </citation>
    <scope>NUCLEOTIDE SEQUENCE</scope>
    <source>
        <strain evidence="4">KR_1_A1</strain>
    </source>
</reference>
<dbReference type="Proteomes" id="UP000602510">
    <property type="component" value="Unassembled WGS sequence"/>
</dbReference>
<dbReference type="GO" id="GO:0008270">
    <property type="term" value="F:zinc ion binding"/>
    <property type="evidence" value="ECO:0007669"/>
    <property type="project" value="UniProtKB-KW"/>
</dbReference>
<protein>
    <submittedName>
        <fullName evidence="4">Ring finger domain</fullName>
    </submittedName>
</protein>
<dbReference type="Pfam" id="PF13639">
    <property type="entry name" value="zf-RING_2"/>
    <property type="match status" value="1"/>
</dbReference>
<dbReference type="InterPro" id="IPR051826">
    <property type="entry name" value="E3_ubiquitin-ligase_domain"/>
</dbReference>
<comment type="caution">
    <text evidence="4">The sequence shown here is derived from an EMBL/GenBank/DDBJ whole genome shotgun (WGS) entry which is preliminary data.</text>
</comment>
<dbReference type="InterPro" id="IPR036871">
    <property type="entry name" value="PX_dom_sf"/>
</dbReference>
<sequence length="295" mass="32922">MSDTSIHLQRLQRVCETTKNSLNISTQVALAGGVAAPATMYQMDISFRSTRNKWSIAKRYSEFYAVRQQLRKFLKQYKQHLGSGIDCPPPLLALDKTLEAAFPRRHFRCDNNMIIAERRTALEVFVQSLVKIIASIPMTADVAGTSNAAATVEAKQLLALYSILRDFLEYPDKQIESETKLKLAVLSLEDVVVDSRSNLLEAVEGLSTSDCCSICLGEWDDEECVGMNVVKLPCLHAFHEECLLEWLQGNTHCPMCREEPRTTDSRASMDDSATCCHDHAIKANAAACTDRHTFG</sequence>
<evidence type="ECO:0000313" key="4">
    <source>
        <dbReference type="EMBL" id="KAF4040107.1"/>
    </source>
</evidence>
<dbReference type="Gene3D" id="3.30.40.10">
    <property type="entry name" value="Zinc/RING finger domain, C3HC4 (zinc finger)"/>
    <property type="match status" value="1"/>
</dbReference>
<evidence type="ECO:0000259" key="3">
    <source>
        <dbReference type="PROSITE" id="PS50195"/>
    </source>
</evidence>
<dbReference type="InterPro" id="IPR013083">
    <property type="entry name" value="Znf_RING/FYVE/PHD"/>
</dbReference>
<evidence type="ECO:0000259" key="2">
    <source>
        <dbReference type="PROSITE" id="PS50089"/>
    </source>
</evidence>